<protein>
    <submittedName>
        <fullName evidence="2">Uncharacterized protein</fullName>
    </submittedName>
</protein>
<dbReference type="AlphaFoldDB" id="A0A9P9FIB1"/>
<feature type="region of interest" description="Disordered" evidence="1">
    <location>
        <begin position="118"/>
        <end position="162"/>
    </location>
</feature>
<evidence type="ECO:0000256" key="1">
    <source>
        <dbReference type="SAM" id="MobiDB-lite"/>
    </source>
</evidence>
<dbReference type="Proteomes" id="UP000738349">
    <property type="component" value="Unassembled WGS sequence"/>
</dbReference>
<accession>A0A9P9FIB1</accession>
<evidence type="ECO:0000313" key="3">
    <source>
        <dbReference type="Proteomes" id="UP000738349"/>
    </source>
</evidence>
<feature type="compositionally biased region" description="Low complexity" evidence="1">
    <location>
        <begin position="136"/>
        <end position="158"/>
    </location>
</feature>
<sequence length="189" mass="18556">MSTTVSSSAAASATGGSCGATLYDIPIKDAACALSYSKNHTSILAACCGDANVVSYYNGCGLYCLAIDQTVAELTECLYNEGAANPDVFCNGNTTDTATATADGRLAATASASVVVTAGSSSSTGSSDDDDDDDSSSTSGSDATSTDKSSATNSDSAAPGFHPQSSVSTLGLAISALLFSATAIGAFQL</sequence>
<comment type="caution">
    <text evidence="2">The sequence shown here is derived from an EMBL/GenBank/DDBJ whole genome shotgun (WGS) entry which is preliminary data.</text>
</comment>
<evidence type="ECO:0000313" key="2">
    <source>
        <dbReference type="EMBL" id="KAH7161585.1"/>
    </source>
</evidence>
<reference evidence="2" key="1">
    <citation type="journal article" date="2021" name="Nat. Commun.">
        <title>Genetic determinants of endophytism in the Arabidopsis root mycobiome.</title>
        <authorList>
            <person name="Mesny F."/>
            <person name="Miyauchi S."/>
            <person name="Thiergart T."/>
            <person name="Pickel B."/>
            <person name="Atanasova L."/>
            <person name="Karlsson M."/>
            <person name="Huettel B."/>
            <person name="Barry K.W."/>
            <person name="Haridas S."/>
            <person name="Chen C."/>
            <person name="Bauer D."/>
            <person name="Andreopoulos W."/>
            <person name="Pangilinan J."/>
            <person name="LaButti K."/>
            <person name="Riley R."/>
            <person name="Lipzen A."/>
            <person name="Clum A."/>
            <person name="Drula E."/>
            <person name="Henrissat B."/>
            <person name="Kohler A."/>
            <person name="Grigoriev I.V."/>
            <person name="Martin F.M."/>
            <person name="Hacquard S."/>
        </authorList>
    </citation>
    <scope>NUCLEOTIDE SEQUENCE</scope>
    <source>
        <strain evidence="2">MPI-CAGE-AT-0147</strain>
    </source>
</reference>
<organism evidence="2 3">
    <name type="scientific">Dactylonectria macrodidyma</name>
    <dbReference type="NCBI Taxonomy" id="307937"/>
    <lineage>
        <taxon>Eukaryota</taxon>
        <taxon>Fungi</taxon>
        <taxon>Dikarya</taxon>
        <taxon>Ascomycota</taxon>
        <taxon>Pezizomycotina</taxon>
        <taxon>Sordariomycetes</taxon>
        <taxon>Hypocreomycetidae</taxon>
        <taxon>Hypocreales</taxon>
        <taxon>Nectriaceae</taxon>
        <taxon>Dactylonectria</taxon>
    </lineage>
</organism>
<proteinExistence type="predicted"/>
<keyword evidence="3" id="KW-1185">Reference proteome</keyword>
<gene>
    <name evidence="2" type="ORF">EDB81DRAFT_879904</name>
</gene>
<name>A0A9P9FIB1_9HYPO</name>
<dbReference type="EMBL" id="JAGMUV010000004">
    <property type="protein sequence ID" value="KAH7161585.1"/>
    <property type="molecule type" value="Genomic_DNA"/>
</dbReference>
<dbReference type="OrthoDB" id="3520229at2759"/>